<comment type="pathway">
    <text evidence="6">Nucleotide-sugar biosynthesis; UDP-N-acetyl-alpha-D-glucosamine biosynthesis; N-acetyl-alpha-D-glucosamine 1-phosphate from alpha-D-glucosamine 6-phosphate (route I): step 1/2.</text>
</comment>
<evidence type="ECO:0000256" key="6">
    <source>
        <dbReference type="RuleBase" id="RU365086"/>
    </source>
</evidence>
<dbReference type="GO" id="GO:0003735">
    <property type="term" value="F:structural constituent of ribosome"/>
    <property type="evidence" value="ECO:0007669"/>
    <property type="project" value="InterPro"/>
</dbReference>
<dbReference type="Pfam" id="PF00583">
    <property type="entry name" value="Acetyltransf_1"/>
    <property type="match status" value="1"/>
</dbReference>
<dbReference type="InterPro" id="IPR039143">
    <property type="entry name" value="GNPNAT1-like"/>
</dbReference>
<evidence type="ECO:0000256" key="1">
    <source>
        <dbReference type="ARBA" id="ARBA00006700"/>
    </source>
</evidence>
<dbReference type="SUPFAM" id="SSF54189">
    <property type="entry name" value="Ribosomal proteins S24e, L23 and L15e"/>
    <property type="match status" value="1"/>
</dbReference>
<comment type="similarity">
    <text evidence="1">Belongs to the universal ribosomal protein uL23 family.</text>
</comment>
<dbReference type="EMBL" id="CAJVPL010001973">
    <property type="protein sequence ID" value="CAG8594469.1"/>
    <property type="molecule type" value="Genomic_DNA"/>
</dbReference>
<evidence type="ECO:0000256" key="5">
    <source>
        <dbReference type="ARBA" id="ARBA00023315"/>
    </source>
</evidence>
<feature type="region of interest" description="Disordered" evidence="7">
    <location>
        <begin position="314"/>
        <end position="334"/>
    </location>
</feature>
<keyword evidence="4" id="KW-0687">Ribonucleoprotein</keyword>
<protein>
    <recommendedName>
        <fullName evidence="6">Glucosamine 6-phosphate N-acetyltransferase</fullName>
        <ecNumber evidence="6">2.3.1.4</ecNumber>
    </recommendedName>
</protein>
<dbReference type="GO" id="GO:1990904">
    <property type="term" value="C:ribonucleoprotein complex"/>
    <property type="evidence" value="ECO:0007669"/>
    <property type="project" value="UniProtKB-KW"/>
</dbReference>
<evidence type="ECO:0000259" key="8">
    <source>
        <dbReference type="PROSITE" id="PS51186"/>
    </source>
</evidence>
<keyword evidence="3" id="KW-0689">Ribosomal protein</keyword>
<reference evidence="9" key="1">
    <citation type="submission" date="2021-06" db="EMBL/GenBank/DDBJ databases">
        <authorList>
            <person name="Kallberg Y."/>
            <person name="Tangrot J."/>
            <person name="Rosling A."/>
        </authorList>
    </citation>
    <scope>NUCLEOTIDE SEQUENCE</scope>
    <source>
        <strain evidence="9">MT106</strain>
    </source>
</reference>
<comment type="similarity">
    <text evidence="6">Belongs to the acetyltransferase family. GNA1 subfamily.</text>
</comment>
<dbReference type="GO" id="GO:0005840">
    <property type="term" value="C:ribosome"/>
    <property type="evidence" value="ECO:0007669"/>
    <property type="project" value="UniProtKB-KW"/>
</dbReference>
<dbReference type="PROSITE" id="PS51186">
    <property type="entry name" value="GNAT"/>
    <property type="match status" value="1"/>
</dbReference>
<evidence type="ECO:0000256" key="7">
    <source>
        <dbReference type="SAM" id="MobiDB-lite"/>
    </source>
</evidence>
<dbReference type="FunFam" id="3.40.630.30:FF:000043">
    <property type="entry name" value="Glucosamine 6-phosphate N-acetyltransferase"/>
    <property type="match status" value="1"/>
</dbReference>
<dbReference type="EC" id="2.3.1.4" evidence="6"/>
<dbReference type="Gene3D" id="3.30.70.330">
    <property type="match status" value="1"/>
</dbReference>
<name>A0A9N9CBQ7_9GLOM</name>
<comment type="caution">
    <text evidence="9">The sequence shown here is derived from an EMBL/GenBank/DDBJ whole genome shotgun (WGS) entry which is preliminary data.</text>
</comment>
<dbReference type="AlphaFoldDB" id="A0A9N9CBQ7"/>
<dbReference type="SUPFAM" id="SSF55729">
    <property type="entry name" value="Acyl-CoA N-acyltransferases (Nat)"/>
    <property type="match status" value="1"/>
</dbReference>
<dbReference type="InterPro" id="IPR000182">
    <property type="entry name" value="GNAT_dom"/>
</dbReference>
<dbReference type="InterPro" id="IPR012677">
    <property type="entry name" value="Nucleotide-bd_a/b_plait_sf"/>
</dbReference>
<dbReference type="InterPro" id="IPR012678">
    <property type="entry name" value="Ribosomal_uL23/eL15/eS24_sf"/>
</dbReference>
<accession>A0A9N9CBQ7</accession>
<dbReference type="InterPro" id="IPR013025">
    <property type="entry name" value="Ribosomal_uL23-like"/>
</dbReference>
<evidence type="ECO:0000256" key="2">
    <source>
        <dbReference type="ARBA" id="ARBA00022679"/>
    </source>
</evidence>
<comment type="catalytic activity">
    <reaction evidence="6">
        <text>D-glucosamine 6-phosphate + acetyl-CoA = N-acetyl-D-glucosamine 6-phosphate + CoA + H(+)</text>
        <dbReference type="Rhea" id="RHEA:10292"/>
        <dbReference type="ChEBI" id="CHEBI:15378"/>
        <dbReference type="ChEBI" id="CHEBI:57287"/>
        <dbReference type="ChEBI" id="CHEBI:57288"/>
        <dbReference type="ChEBI" id="CHEBI:57513"/>
        <dbReference type="ChEBI" id="CHEBI:58725"/>
        <dbReference type="EC" id="2.3.1.4"/>
    </reaction>
</comment>
<dbReference type="Proteomes" id="UP000789831">
    <property type="component" value="Unassembled WGS sequence"/>
</dbReference>
<keyword evidence="2 6" id="KW-0808">Transferase</keyword>
<dbReference type="Gene3D" id="3.40.630.30">
    <property type="match status" value="1"/>
</dbReference>
<feature type="domain" description="N-acetyltransferase" evidence="8">
    <location>
        <begin position="23"/>
        <end position="179"/>
    </location>
</feature>
<evidence type="ECO:0000313" key="9">
    <source>
        <dbReference type="EMBL" id="CAG8594469.1"/>
    </source>
</evidence>
<evidence type="ECO:0000256" key="3">
    <source>
        <dbReference type="ARBA" id="ARBA00022980"/>
    </source>
</evidence>
<dbReference type="GO" id="GO:0006048">
    <property type="term" value="P:UDP-N-acetylglucosamine biosynthetic process"/>
    <property type="evidence" value="ECO:0007669"/>
    <property type="project" value="UniProtKB-UniRule"/>
</dbReference>
<dbReference type="PANTHER" id="PTHR13355:SF11">
    <property type="entry name" value="GLUCOSAMINE 6-PHOSPHATE N-ACETYLTRANSFERASE"/>
    <property type="match status" value="1"/>
</dbReference>
<organism evidence="9 10">
    <name type="scientific">Ambispora gerdemannii</name>
    <dbReference type="NCBI Taxonomy" id="144530"/>
    <lineage>
        <taxon>Eukaryota</taxon>
        <taxon>Fungi</taxon>
        <taxon>Fungi incertae sedis</taxon>
        <taxon>Mucoromycota</taxon>
        <taxon>Glomeromycotina</taxon>
        <taxon>Glomeromycetes</taxon>
        <taxon>Archaeosporales</taxon>
        <taxon>Ambisporaceae</taxon>
        <taxon>Ambispora</taxon>
    </lineage>
</organism>
<evidence type="ECO:0000313" key="10">
    <source>
        <dbReference type="Proteomes" id="UP000789831"/>
    </source>
</evidence>
<evidence type="ECO:0000256" key="4">
    <source>
        <dbReference type="ARBA" id="ARBA00023274"/>
    </source>
</evidence>
<proteinExistence type="inferred from homology"/>
<dbReference type="Pfam" id="PF00276">
    <property type="entry name" value="Ribosomal_L23"/>
    <property type="match status" value="1"/>
</dbReference>
<sequence>MLDYLFEESLISDEVQNVLPLNYIIRPLAKEDYDKGVLDCLGQLSIVEEVSEAKFSKHFIAMKNSGHYYTVVIEDKDSNRVVGLGTLLVELKFLRGCAKAGLIEDIVVDDSHRGKKFGLMIIDQLKYIGKKLGCYKIILNCNQKNIGFYEKCGFIVKDVQMTLGNYAPPKENIATKSLKDVFKLVREPKLPPNQVAFRIPPKVNKLDIRDYLWNIYKVPIIDVRTMNYATKPGRNLPGRGRLHYKAKYKKAIVTLRADFKYPPPVDNLEHSSQAERIERTAMMFRRLAGWKSRPKRLETMYMDRYTKLNEQMKKAEAQKLKDTAEGKPHSTGQN</sequence>
<gene>
    <name evidence="9" type="ORF">AGERDE_LOCUS8777</name>
</gene>
<dbReference type="InterPro" id="IPR016181">
    <property type="entry name" value="Acyl_CoA_acyltransferase"/>
</dbReference>
<dbReference type="PANTHER" id="PTHR13355">
    <property type="entry name" value="GLUCOSAMINE 6-PHOSPHATE N-ACETYLTRANSFERASE"/>
    <property type="match status" value="1"/>
</dbReference>
<keyword evidence="5 6" id="KW-0012">Acyltransferase</keyword>
<dbReference type="GO" id="GO:0006412">
    <property type="term" value="P:translation"/>
    <property type="evidence" value="ECO:0007669"/>
    <property type="project" value="InterPro"/>
</dbReference>
<feature type="compositionally biased region" description="Basic and acidic residues" evidence="7">
    <location>
        <begin position="314"/>
        <end position="328"/>
    </location>
</feature>
<dbReference type="GO" id="GO:0004343">
    <property type="term" value="F:glucosamine 6-phosphate N-acetyltransferase activity"/>
    <property type="evidence" value="ECO:0007669"/>
    <property type="project" value="UniProtKB-UniRule"/>
</dbReference>
<keyword evidence="10" id="KW-1185">Reference proteome</keyword>
<dbReference type="CDD" id="cd04301">
    <property type="entry name" value="NAT_SF"/>
    <property type="match status" value="1"/>
</dbReference>
<dbReference type="OrthoDB" id="10039976at2759"/>